<dbReference type="PROSITE" id="PS50181">
    <property type="entry name" value="FBOX"/>
    <property type="match status" value="1"/>
</dbReference>
<dbReference type="Pfam" id="PF00646">
    <property type="entry name" value="F-box"/>
    <property type="match status" value="1"/>
</dbReference>
<feature type="region of interest" description="Disordered" evidence="1">
    <location>
        <begin position="1"/>
        <end position="51"/>
    </location>
</feature>
<protein>
    <submittedName>
        <fullName evidence="3">F-box/kelch-repeat protein</fullName>
    </submittedName>
</protein>
<dbReference type="PANTHER" id="PTHR31672:SF13">
    <property type="entry name" value="F-BOX PROTEIN CPR30-LIKE"/>
    <property type="match status" value="1"/>
</dbReference>
<dbReference type="CDD" id="cd22157">
    <property type="entry name" value="F-box_AtFBW1-like"/>
    <property type="match status" value="1"/>
</dbReference>
<evidence type="ECO:0000313" key="4">
    <source>
        <dbReference type="Proteomes" id="UP000265520"/>
    </source>
</evidence>
<organism evidence="3 4">
    <name type="scientific">Trifolium medium</name>
    <dbReference type="NCBI Taxonomy" id="97028"/>
    <lineage>
        <taxon>Eukaryota</taxon>
        <taxon>Viridiplantae</taxon>
        <taxon>Streptophyta</taxon>
        <taxon>Embryophyta</taxon>
        <taxon>Tracheophyta</taxon>
        <taxon>Spermatophyta</taxon>
        <taxon>Magnoliopsida</taxon>
        <taxon>eudicotyledons</taxon>
        <taxon>Gunneridae</taxon>
        <taxon>Pentapetalae</taxon>
        <taxon>rosids</taxon>
        <taxon>fabids</taxon>
        <taxon>Fabales</taxon>
        <taxon>Fabaceae</taxon>
        <taxon>Papilionoideae</taxon>
        <taxon>50 kb inversion clade</taxon>
        <taxon>NPAAA clade</taxon>
        <taxon>Hologalegina</taxon>
        <taxon>IRL clade</taxon>
        <taxon>Trifolieae</taxon>
        <taxon>Trifolium</taxon>
    </lineage>
</organism>
<name>A0A392SXQ1_9FABA</name>
<dbReference type="SMART" id="SM00256">
    <property type="entry name" value="FBOX"/>
    <property type="match status" value="1"/>
</dbReference>
<keyword evidence="4" id="KW-1185">Reference proteome</keyword>
<accession>A0A392SXQ1</accession>
<dbReference type="PANTHER" id="PTHR31672">
    <property type="entry name" value="BNACNNG10540D PROTEIN"/>
    <property type="match status" value="1"/>
</dbReference>
<dbReference type="InterPro" id="IPR050796">
    <property type="entry name" value="SCF_F-box_component"/>
</dbReference>
<feature type="compositionally biased region" description="Polar residues" evidence="1">
    <location>
        <begin position="15"/>
        <end position="46"/>
    </location>
</feature>
<dbReference type="EMBL" id="LXQA010465712">
    <property type="protein sequence ID" value="MCI53593.1"/>
    <property type="molecule type" value="Genomic_DNA"/>
</dbReference>
<dbReference type="SUPFAM" id="SSF81383">
    <property type="entry name" value="F-box domain"/>
    <property type="match status" value="1"/>
</dbReference>
<sequence length="96" mass="10351">EGMAPSSDTDEPNDAASSESLTEDTTSKRSLNSFTGTLTPPSSSYSTGTLTAPPLPTLPFEVIAEILSRLPVKFLMQFQCVHKSWKSLISDPNFAK</sequence>
<evidence type="ECO:0000259" key="2">
    <source>
        <dbReference type="PROSITE" id="PS50181"/>
    </source>
</evidence>
<reference evidence="3 4" key="1">
    <citation type="journal article" date="2018" name="Front. Plant Sci.">
        <title>Red Clover (Trifolium pratense) and Zigzag Clover (T. medium) - A Picture of Genomic Similarities and Differences.</title>
        <authorList>
            <person name="Dluhosova J."/>
            <person name="Istvanek J."/>
            <person name="Nedelnik J."/>
            <person name="Repkova J."/>
        </authorList>
    </citation>
    <scope>NUCLEOTIDE SEQUENCE [LARGE SCALE GENOMIC DNA]</scope>
    <source>
        <strain evidence="4">cv. 10/8</strain>
        <tissue evidence="3">Leaf</tissue>
    </source>
</reference>
<feature type="non-terminal residue" evidence="3">
    <location>
        <position position="96"/>
    </location>
</feature>
<dbReference type="InterPro" id="IPR001810">
    <property type="entry name" value="F-box_dom"/>
</dbReference>
<dbReference type="Gene3D" id="1.20.1280.50">
    <property type="match status" value="1"/>
</dbReference>
<comment type="caution">
    <text evidence="3">The sequence shown here is derived from an EMBL/GenBank/DDBJ whole genome shotgun (WGS) entry which is preliminary data.</text>
</comment>
<evidence type="ECO:0000313" key="3">
    <source>
        <dbReference type="EMBL" id="MCI53593.1"/>
    </source>
</evidence>
<evidence type="ECO:0000256" key="1">
    <source>
        <dbReference type="SAM" id="MobiDB-lite"/>
    </source>
</evidence>
<feature type="domain" description="F-box" evidence="2">
    <location>
        <begin position="52"/>
        <end position="96"/>
    </location>
</feature>
<dbReference type="AlphaFoldDB" id="A0A392SXQ1"/>
<feature type="non-terminal residue" evidence="3">
    <location>
        <position position="1"/>
    </location>
</feature>
<proteinExistence type="predicted"/>
<dbReference type="Proteomes" id="UP000265520">
    <property type="component" value="Unassembled WGS sequence"/>
</dbReference>
<dbReference type="InterPro" id="IPR036047">
    <property type="entry name" value="F-box-like_dom_sf"/>
</dbReference>